<dbReference type="WBParaSite" id="SSLN_0000465401-mRNA-1">
    <property type="protein sequence ID" value="SSLN_0000465401-mRNA-1"/>
    <property type="gene ID" value="SSLN_0000465401"/>
</dbReference>
<reference evidence="1 2" key="2">
    <citation type="submission" date="2018-11" db="EMBL/GenBank/DDBJ databases">
        <authorList>
            <consortium name="Pathogen Informatics"/>
        </authorList>
    </citation>
    <scope>NUCLEOTIDE SEQUENCE [LARGE SCALE GENOMIC DNA]</scope>
    <source>
        <strain evidence="1 2">NST_G2</strain>
    </source>
</reference>
<sequence>MIRVLLQDCHARLRKYRLMVDQDKTKCYEFMGENGPNLLLQRVTERVRERRAIGDSTGEQIQNPTSPNNEKLRSTDCYGPQFQQNCLNGPGTIFARIPDGNCVIDGDPSLTTADISPRYRHRTVSQVPDRQHPHDPHPHLPTVLHSPPIPYVINLFSPAIYTRVPHEVLNDSADVVWLKLVLLIYSTVCAILDILGRYRMTQRAISATKCRHFSWLTDRTCCTKGTQGRQRPHYRAGGQWAFQSPFGRTDDLRKAEGLLEDRQASVSCATNHVKTLVGKISATLFVSENSGAISPVDRRMARAQETTLARFYGLPKMDKEGIPLWPIVSLKDTQTCGVAKWLFRCLKFLTANSDTTVSSSAQLLEKLQGVGFLPSNVMVSFDVTYLFTSIPQDLEVKTIELLLRDKYDEMQISVMHLGTAVGDRHVVA</sequence>
<evidence type="ECO:0000313" key="2">
    <source>
        <dbReference type="Proteomes" id="UP000275846"/>
    </source>
</evidence>
<name>A0A183SJV4_SCHSO</name>
<evidence type="ECO:0000313" key="3">
    <source>
        <dbReference type="WBParaSite" id="SSLN_0000465401-mRNA-1"/>
    </source>
</evidence>
<dbReference type="AlphaFoldDB" id="A0A183SJV4"/>
<protein>
    <submittedName>
        <fullName evidence="3">Reverse transcriptase domain-containing protein</fullName>
    </submittedName>
</protein>
<proteinExistence type="predicted"/>
<keyword evidence="2" id="KW-1185">Reference proteome</keyword>
<evidence type="ECO:0000313" key="1">
    <source>
        <dbReference type="EMBL" id="VDL90887.1"/>
    </source>
</evidence>
<reference evidence="3" key="1">
    <citation type="submission" date="2016-06" db="UniProtKB">
        <authorList>
            <consortium name="WormBaseParasite"/>
        </authorList>
    </citation>
    <scope>IDENTIFICATION</scope>
</reference>
<dbReference type="Proteomes" id="UP000275846">
    <property type="component" value="Unassembled WGS sequence"/>
</dbReference>
<gene>
    <name evidence="1" type="ORF">SSLN_LOCUS4502</name>
</gene>
<dbReference type="OrthoDB" id="10039462at2759"/>
<dbReference type="EMBL" id="UYSU01032891">
    <property type="protein sequence ID" value="VDL90887.1"/>
    <property type="molecule type" value="Genomic_DNA"/>
</dbReference>
<accession>A0A183SJV4</accession>
<organism evidence="3">
    <name type="scientific">Schistocephalus solidus</name>
    <name type="common">Tapeworm</name>
    <dbReference type="NCBI Taxonomy" id="70667"/>
    <lineage>
        <taxon>Eukaryota</taxon>
        <taxon>Metazoa</taxon>
        <taxon>Spiralia</taxon>
        <taxon>Lophotrochozoa</taxon>
        <taxon>Platyhelminthes</taxon>
        <taxon>Cestoda</taxon>
        <taxon>Eucestoda</taxon>
        <taxon>Diphyllobothriidea</taxon>
        <taxon>Diphyllobothriidae</taxon>
        <taxon>Schistocephalus</taxon>
    </lineage>
</organism>